<protein>
    <recommendedName>
        <fullName evidence="4">Splicing factor 3B subunit 1-like</fullName>
    </recommendedName>
</protein>
<feature type="compositionally biased region" description="Basic and acidic residues" evidence="1">
    <location>
        <begin position="193"/>
        <end position="206"/>
    </location>
</feature>
<evidence type="ECO:0008006" key="4">
    <source>
        <dbReference type="Google" id="ProtNLM"/>
    </source>
</evidence>
<dbReference type="EMBL" id="KV019587">
    <property type="protein sequence ID" value="KZV16026.1"/>
    <property type="molecule type" value="Genomic_DNA"/>
</dbReference>
<dbReference type="Proteomes" id="UP000250235">
    <property type="component" value="Unassembled WGS sequence"/>
</dbReference>
<proteinExistence type="predicted"/>
<accession>A0A2Z7A3H3</accession>
<dbReference type="AlphaFoldDB" id="A0A2Z7A3H3"/>
<sequence>MAKTVTAKAGSFEAVTHERFLIMTAIHGGIKINWSRLLFDILKDMVTPSSEQAKGFAAQIFGVLLKEAPDLTLGDSKTFPPLKILTVVAVGIYVTKNKSVSTTIEEVMDELAVDKVVKAAVKRRPGPAAEPVAKKKRTTVGRAAPKEKDLSIVPVVQDAEPISVLPAGSPTVQTRKAPKRKLILQEETYEEEPDKKDEEKQDKETTTSEDTEPLSKVLRITETSVSDEESMAVDDILRKIPEDVMLPSTVAEEPTQIKFHAHHVALIKLLEQLRQHKLKWTRPSSSNLFGGDVDQSRGIHAQYQLVQDLDSRRPYSAIVQRKWAEICTDVVQFSIFGHLQPGKRVVEIRSLKIVADLEVEEEEVAMKLRREVVDRIKEEEVEALDLADGFLEFF</sequence>
<name>A0A2Z7A3H3_9LAMI</name>
<gene>
    <name evidence="2" type="ORF">F511_18535</name>
</gene>
<feature type="region of interest" description="Disordered" evidence="1">
    <location>
        <begin position="125"/>
        <end position="144"/>
    </location>
</feature>
<evidence type="ECO:0000313" key="3">
    <source>
        <dbReference type="Proteomes" id="UP000250235"/>
    </source>
</evidence>
<keyword evidence="3" id="KW-1185">Reference proteome</keyword>
<evidence type="ECO:0000256" key="1">
    <source>
        <dbReference type="SAM" id="MobiDB-lite"/>
    </source>
</evidence>
<evidence type="ECO:0000313" key="2">
    <source>
        <dbReference type="EMBL" id="KZV16026.1"/>
    </source>
</evidence>
<feature type="region of interest" description="Disordered" evidence="1">
    <location>
        <begin position="165"/>
        <end position="219"/>
    </location>
</feature>
<reference evidence="2 3" key="1">
    <citation type="journal article" date="2015" name="Proc. Natl. Acad. Sci. U.S.A.">
        <title>The resurrection genome of Boea hygrometrica: A blueprint for survival of dehydration.</title>
        <authorList>
            <person name="Xiao L."/>
            <person name="Yang G."/>
            <person name="Zhang L."/>
            <person name="Yang X."/>
            <person name="Zhao S."/>
            <person name="Ji Z."/>
            <person name="Zhou Q."/>
            <person name="Hu M."/>
            <person name="Wang Y."/>
            <person name="Chen M."/>
            <person name="Xu Y."/>
            <person name="Jin H."/>
            <person name="Xiao X."/>
            <person name="Hu G."/>
            <person name="Bao F."/>
            <person name="Hu Y."/>
            <person name="Wan P."/>
            <person name="Li L."/>
            <person name="Deng X."/>
            <person name="Kuang T."/>
            <person name="Xiang C."/>
            <person name="Zhu J.K."/>
            <person name="Oliver M.J."/>
            <person name="He Y."/>
        </authorList>
    </citation>
    <scope>NUCLEOTIDE SEQUENCE [LARGE SCALE GENOMIC DNA]</scope>
    <source>
        <strain evidence="3">cv. XS01</strain>
    </source>
</reference>
<organism evidence="2 3">
    <name type="scientific">Dorcoceras hygrometricum</name>
    <dbReference type="NCBI Taxonomy" id="472368"/>
    <lineage>
        <taxon>Eukaryota</taxon>
        <taxon>Viridiplantae</taxon>
        <taxon>Streptophyta</taxon>
        <taxon>Embryophyta</taxon>
        <taxon>Tracheophyta</taxon>
        <taxon>Spermatophyta</taxon>
        <taxon>Magnoliopsida</taxon>
        <taxon>eudicotyledons</taxon>
        <taxon>Gunneridae</taxon>
        <taxon>Pentapetalae</taxon>
        <taxon>asterids</taxon>
        <taxon>lamiids</taxon>
        <taxon>Lamiales</taxon>
        <taxon>Gesneriaceae</taxon>
        <taxon>Didymocarpoideae</taxon>
        <taxon>Trichosporeae</taxon>
        <taxon>Loxocarpinae</taxon>
        <taxon>Dorcoceras</taxon>
    </lineage>
</organism>